<dbReference type="InterPro" id="IPR002104">
    <property type="entry name" value="Integrase_catalytic"/>
</dbReference>
<dbReference type="InterPro" id="IPR004107">
    <property type="entry name" value="Integrase_SAM-like_N"/>
</dbReference>
<evidence type="ECO:0000256" key="5">
    <source>
        <dbReference type="PROSITE-ProRule" id="PRU01248"/>
    </source>
</evidence>
<evidence type="ECO:0000256" key="2">
    <source>
        <dbReference type="ARBA" id="ARBA00022908"/>
    </source>
</evidence>
<dbReference type="InterPro" id="IPR011010">
    <property type="entry name" value="DNA_brk_join_enz"/>
</dbReference>
<dbReference type="AlphaFoldDB" id="A0A1G8XGS9"/>
<dbReference type="PANTHER" id="PTHR30349">
    <property type="entry name" value="PHAGE INTEGRASE-RELATED"/>
    <property type="match status" value="1"/>
</dbReference>
<accession>A0A1G8XGS9</accession>
<organism evidence="8 9">
    <name type="scientific">Billgrantia gudaonensis</name>
    <dbReference type="NCBI Taxonomy" id="376427"/>
    <lineage>
        <taxon>Bacteria</taxon>
        <taxon>Pseudomonadati</taxon>
        <taxon>Pseudomonadota</taxon>
        <taxon>Gammaproteobacteria</taxon>
        <taxon>Oceanospirillales</taxon>
        <taxon>Halomonadaceae</taxon>
        <taxon>Billgrantia</taxon>
    </lineage>
</organism>
<dbReference type="SUPFAM" id="SSF56349">
    <property type="entry name" value="DNA breaking-rejoining enzymes"/>
    <property type="match status" value="1"/>
</dbReference>
<dbReference type="EMBL" id="FNES01000009">
    <property type="protein sequence ID" value="SDJ89646.1"/>
    <property type="molecule type" value="Genomic_DNA"/>
</dbReference>
<dbReference type="InterPro" id="IPR010998">
    <property type="entry name" value="Integrase_recombinase_N"/>
</dbReference>
<dbReference type="Gene3D" id="1.10.150.130">
    <property type="match status" value="1"/>
</dbReference>
<dbReference type="Pfam" id="PF14659">
    <property type="entry name" value="Phage_int_SAM_3"/>
    <property type="match status" value="1"/>
</dbReference>
<reference evidence="8 9" key="1">
    <citation type="submission" date="2016-10" db="EMBL/GenBank/DDBJ databases">
        <authorList>
            <person name="de Groot N.N."/>
        </authorList>
    </citation>
    <scope>NUCLEOTIDE SEQUENCE [LARGE SCALE GENOMIC DNA]</scope>
    <source>
        <strain evidence="8 9">CGMCC 1.6133</strain>
    </source>
</reference>
<dbReference type="PANTHER" id="PTHR30349:SF41">
    <property type="entry name" value="INTEGRASE_RECOMBINASE PROTEIN MJ0367-RELATED"/>
    <property type="match status" value="1"/>
</dbReference>
<feature type="domain" description="Tyr recombinase" evidence="6">
    <location>
        <begin position="170"/>
        <end position="380"/>
    </location>
</feature>
<dbReference type="RefSeq" id="WP_089686335.1">
    <property type="nucleotide sequence ID" value="NZ_FNES01000009.1"/>
</dbReference>
<evidence type="ECO:0000259" key="6">
    <source>
        <dbReference type="PROSITE" id="PS51898"/>
    </source>
</evidence>
<sequence length="385" mass="44543">MAGFEVHRGKLRVYFQHQGEKCREPFGPDTPENRERAKAFAQVLDYELSSGTFDYARHFPNSKRVARNTFGHYLEAWLKSKEREVAASSIRSYRNKARKHLEPKWGHRQIHAIEHVEIRDWIADELNYLASKTIKEVVAIFSQVMELYVASVKATYNPAAGIVVRLPDAQDPDPFTLAEIEKITSTPTHRPQPMNLMRFALWDGPRLSEAIALCWEDVEDLETGMIRYRHALVEGSWKVTKTKRSSRRHRLLKPAREALLEQHAITGHLAPITVEIRDRDNRTTRKRKVRPVFLNDHGRPFSGDLSIREKFWRGHLERAGVRYRGPGNARHTFISQMLSTGLVPIHWIADHVGHSSIQMIQQRYGKWIHADGPDIHQAVEKLLDL</sequence>
<feature type="domain" description="Core-binding (CB)" evidence="7">
    <location>
        <begin position="68"/>
        <end position="149"/>
    </location>
</feature>
<dbReference type="GO" id="GO:0015074">
    <property type="term" value="P:DNA integration"/>
    <property type="evidence" value="ECO:0007669"/>
    <property type="project" value="UniProtKB-KW"/>
</dbReference>
<dbReference type="Gene3D" id="1.10.443.10">
    <property type="entry name" value="Intergrase catalytic core"/>
    <property type="match status" value="1"/>
</dbReference>
<keyword evidence="4" id="KW-0233">DNA recombination</keyword>
<keyword evidence="2" id="KW-0229">DNA integration</keyword>
<dbReference type="GO" id="GO:0006310">
    <property type="term" value="P:DNA recombination"/>
    <property type="evidence" value="ECO:0007669"/>
    <property type="project" value="UniProtKB-KW"/>
</dbReference>
<dbReference type="InterPro" id="IPR050090">
    <property type="entry name" value="Tyrosine_recombinase_XerCD"/>
</dbReference>
<dbReference type="InterPro" id="IPR013762">
    <property type="entry name" value="Integrase-like_cat_sf"/>
</dbReference>
<evidence type="ECO:0000313" key="9">
    <source>
        <dbReference type="Proteomes" id="UP000198525"/>
    </source>
</evidence>
<dbReference type="InterPro" id="IPR044068">
    <property type="entry name" value="CB"/>
</dbReference>
<evidence type="ECO:0000256" key="1">
    <source>
        <dbReference type="ARBA" id="ARBA00008857"/>
    </source>
</evidence>
<dbReference type="Proteomes" id="UP000198525">
    <property type="component" value="Unassembled WGS sequence"/>
</dbReference>
<protein>
    <submittedName>
        <fullName evidence="8">Integrase</fullName>
    </submittedName>
</protein>
<keyword evidence="3 5" id="KW-0238">DNA-binding</keyword>
<evidence type="ECO:0000259" key="7">
    <source>
        <dbReference type="PROSITE" id="PS51900"/>
    </source>
</evidence>
<dbReference type="STRING" id="376427.SAMN04487954_10933"/>
<evidence type="ECO:0000256" key="3">
    <source>
        <dbReference type="ARBA" id="ARBA00023125"/>
    </source>
</evidence>
<evidence type="ECO:0000256" key="4">
    <source>
        <dbReference type="ARBA" id="ARBA00023172"/>
    </source>
</evidence>
<dbReference type="Pfam" id="PF00589">
    <property type="entry name" value="Phage_integrase"/>
    <property type="match status" value="1"/>
</dbReference>
<dbReference type="Pfam" id="PF12167">
    <property type="entry name" value="Arm-DNA-bind_2"/>
    <property type="match status" value="1"/>
</dbReference>
<dbReference type="PROSITE" id="PS51898">
    <property type="entry name" value="TYR_RECOMBINASE"/>
    <property type="match status" value="1"/>
</dbReference>
<gene>
    <name evidence="8" type="ORF">SAMN04487954_10933</name>
</gene>
<dbReference type="OrthoDB" id="5391994at2"/>
<comment type="similarity">
    <text evidence="1">Belongs to the 'phage' integrase family.</text>
</comment>
<dbReference type="InterPro" id="IPR022000">
    <property type="entry name" value="Min27-like_integrase_DNA_bind"/>
</dbReference>
<evidence type="ECO:0000313" key="8">
    <source>
        <dbReference type="EMBL" id="SDJ89646.1"/>
    </source>
</evidence>
<name>A0A1G8XGS9_9GAMM</name>
<dbReference type="PROSITE" id="PS51900">
    <property type="entry name" value="CB"/>
    <property type="match status" value="1"/>
</dbReference>
<proteinExistence type="inferred from homology"/>
<keyword evidence="9" id="KW-1185">Reference proteome</keyword>
<dbReference type="GO" id="GO:0003677">
    <property type="term" value="F:DNA binding"/>
    <property type="evidence" value="ECO:0007669"/>
    <property type="project" value="UniProtKB-UniRule"/>
</dbReference>